<feature type="transmembrane region" description="Helical" evidence="4">
    <location>
        <begin position="48"/>
        <end position="74"/>
    </location>
</feature>
<dbReference type="InterPro" id="IPR020846">
    <property type="entry name" value="MFS_dom"/>
</dbReference>
<dbReference type="InterPro" id="IPR036259">
    <property type="entry name" value="MFS_trans_sf"/>
</dbReference>
<dbReference type="EMBL" id="SGBB01000018">
    <property type="protein sequence ID" value="RZD17944.1"/>
    <property type="molecule type" value="Genomic_DNA"/>
</dbReference>
<dbReference type="Proteomes" id="UP000319296">
    <property type="component" value="Unassembled WGS sequence"/>
</dbReference>
<dbReference type="AlphaFoldDB" id="A0A519BL02"/>
<keyword evidence="2 4" id="KW-1133">Transmembrane helix</keyword>
<reference evidence="6 7" key="1">
    <citation type="journal article" date="2019" name="ISME J.">
        <title>Insights into ecological role of a new deltaproteobacterial order Candidatus Acidulodesulfobacterales by metagenomics and metatranscriptomics.</title>
        <authorList>
            <person name="Tan S."/>
            <person name="Liu J."/>
            <person name="Fang Y."/>
            <person name="Hedlund B.P."/>
            <person name="Lian Z.H."/>
            <person name="Huang L.Y."/>
            <person name="Li J.T."/>
            <person name="Huang L.N."/>
            <person name="Li W.J."/>
            <person name="Jiang H.C."/>
            <person name="Dong H.L."/>
            <person name="Shu W.S."/>
        </authorList>
    </citation>
    <scope>NUCLEOTIDE SEQUENCE [LARGE SCALE GENOMIC DNA]</scope>
    <source>
        <strain evidence="6">AP1</strain>
    </source>
</reference>
<feature type="transmembrane region" description="Helical" evidence="4">
    <location>
        <begin position="81"/>
        <end position="102"/>
    </location>
</feature>
<keyword evidence="1 4" id="KW-0812">Transmembrane</keyword>
<dbReference type="InterPro" id="IPR011701">
    <property type="entry name" value="MFS"/>
</dbReference>
<dbReference type="PROSITE" id="PS50850">
    <property type="entry name" value="MFS"/>
    <property type="match status" value="1"/>
</dbReference>
<sequence length="493" mass="54826">MFLNLIYSQFNKYNKYSIYIYYNRSLQYMTGFTGNNEKTGGGWLNSNVFFIAFSAFFADLGYQAVLVMFPIFLVLYLHSSIIYFGIASAISYGVGAFFGYFGGIAGDKFGHKKIAIIGNIFIPLLSFTGFSVYPAEAVALFSAGWWARNFRSPSRRVLLSRSVFREFYGRAFGFLHALDEAGGFFAGIYALILFAYHVPIKYILIITMIPLFMSTFCLILISEKKLINNPGANQNIENKNINDKNEINDINIKNDNKNKNNTDNNLISNKNKNQISKIQNSEIAEHRESNKINNLDIKNDENKYLNDKEHNLNNNLFKRILIATSLYGFSSFSFGFPILTIAQSSKNDELGILSYIVFFAFTSLTGLVAGRTILKTVKKLGLGYLLTFIGSAGMALVFAFSLNPLLYYIAVAFLGISLGFIETAEPTAISIISKNDKRGKSMGSLTAARSIGIFGGNIIMGLLYSVGADYSYLYAGILSLAASLIIFTSKSNI</sequence>
<feature type="transmembrane region" description="Helical" evidence="4">
    <location>
        <begin position="406"/>
        <end position="424"/>
    </location>
</feature>
<feature type="transmembrane region" description="Helical" evidence="4">
    <location>
        <begin position="202"/>
        <end position="221"/>
    </location>
</feature>
<dbReference type="GO" id="GO:0022857">
    <property type="term" value="F:transmembrane transporter activity"/>
    <property type="evidence" value="ECO:0007669"/>
    <property type="project" value="InterPro"/>
</dbReference>
<protein>
    <submittedName>
        <fullName evidence="6">MFS transporter</fullName>
    </submittedName>
</protein>
<evidence type="ECO:0000256" key="2">
    <source>
        <dbReference type="ARBA" id="ARBA00022989"/>
    </source>
</evidence>
<feature type="domain" description="Major facilitator superfamily (MFS) profile" evidence="5">
    <location>
        <begin position="316"/>
        <end position="493"/>
    </location>
</feature>
<keyword evidence="3 4" id="KW-0472">Membrane</keyword>
<feature type="transmembrane region" description="Helical" evidence="4">
    <location>
        <begin position="352"/>
        <end position="370"/>
    </location>
</feature>
<dbReference type="PANTHER" id="PTHR23518">
    <property type="entry name" value="C-METHYLTRANSFERASE"/>
    <property type="match status" value="1"/>
</dbReference>
<evidence type="ECO:0000256" key="3">
    <source>
        <dbReference type="ARBA" id="ARBA00023136"/>
    </source>
</evidence>
<feature type="transmembrane region" description="Helical" evidence="4">
    <location>
        <begin position="320"/>
        <end position="340"/>
    </location>
</feature>
<evidence type="ECO:0000259" key="5">
    <source>
        <dbReference type="PROSITE" id="PS50850"/>
    </source>
</evidence>
<organism evidence="6 7">
    <name type="scientific">Candidatus Acididesulfobacter diazotrophicus</name>
    <dbReference type="NCBI Taxonomy" id="2597226"/>
    <lineage>
        <taxon>Bacteria</taxon>
        <taxon>Deltaproteobacteria</taxon>
        <taxon>Candidatus Acidulodesulfobacterales</taxon>
        <taxon>Candidatus Acididesulfobacter</taxon>
    </lineage>
</organism>
<feature type="transmembrane region" description="Helical" evidence="4">
    <location>
        <begin position="114"/>
        <end position="147"/>
    </location>
</feature>
<feature type="transmembrane region" description="Helical" evidence="4">
    <location>
        <begin position="167"/>
        <end position="196"/>
    </location>
</feature>
<evidence type="ECO:0000313" key="6">
    <source>
        <dbReference type="EMBL" id="RZD17944.1"/>
    </source>
</evidence>
<dbReference type="SUPFAM" id="SSF103473">
    <property type="entry name" value="MFS general substrate transporter"/>
    <property type="match status" value="1"/>
</dbReference>
<feature type="transmembrane region" description="Helical" evidence="4">
    <location>
        <begin position="382"/>
        <end position="400"/>
    </location>
</feature>
<dbReference type="PANTHER" id="PTHR23518:SF2">
    <property type="entry name" value="MAJOR FACILITATOR SUPERFAMILY TRANSPORTER"/>
    <property type="match status" value="1"/>
</dbReference>
<evidence type="ECO:0000313" key="7">
    <source>
        <dbReference type="Proteomes" id="UP000319296"/>
    </source>
</evidence>
<dbReference type="Gene3D" id="1.20.1250.20">
    <property type="entry name" value="MFS general substrate transporter like domains"/>
    <property type="match status" value="1"/>
</dbReference>
<feature type="transmembrane region" description="Helical" evidence="4">
    <location>
        <begin position="472"/>
        <end position="489"/>
    </location>
</feature>
<dbReference type="CDD" id="cd17370">
    <property type="entry name" value="MFS_MJ1317_like"/>
    <property type="match status" value="1"/>
</dbReference>
<feature type="transmembrane region" description="Helical" evidence="4">
    <location>
        <begin position="445"/>
        <end position="466"/>
    </location>
</feature>
<name>A0A519BL02_9DELT</name>
<gene>
    <name evidence="6" type="ORF">EVG15_08665</name>
</gene>
<evidence type="ECO:0000256" key="1">
    <source>
        <dbReference type="ARBA" id="ARBA00022692"/>
    </source>
</evidence>
<proteinExistence type="predicted"/>
<accession>A0A519BL02</accession>
<comment type="caution">
    <text evidence="6">The sequence shown here is derived from an EMBL/GenBank/DDBJ whole genome shotgun (WGS) entry which is preliminary data.</text>
</comment>
<evidence type="ECO:0000256" key="4">
    <source>
        <dbReference type="SAM" id="Phobius"/>
    </source>
</evidence>
<dbReference type="Pfam" id="PF07690">
    <property type="entry name" value="MFS_1"/>
    <property type="match status" value="1"/>
</dbReference>